<dbReference type="OrthoDB" id="2424872at2759"/>
<organism evidence="2 3">
    <name type="scientific">Modicella reniformis</name>
    <dbReference type="NCBI Taxonomy" id="1440133"/>
    <lineage>
        <taxon>Eukaryota</taxon>
        <taxon>Fungi</taxon>
        <taxon>Fungi incertae sedis</taxon>
        <taxon>Mucoromycota</taxon>
        <taxon>Mortierellomycotina</taxon>
        <taxon>Mortierellomycetes</taxon>
        <taxon>Mortierellales</taxon>
        <taxon>Mortierellaceae</taxon>
        <taxon>Modicella</taxon>
    </lineage>
</organism>
<evidence type="ECO:0000313" key="2">
    <source>
        <dbReference type="EMBL" id="KAF9953139.1"/>
    </source>
</evidence>
<dbReference type="EMBL" id="JAAAHW010006931">
    <property type="protein sequence ID" value="KAF9953139.1"/>
    <property type="molecule type" value="Genomic_DNA"/>
</dbReference>
<feature type="compositionally biased region" description="Acidic residues" evidence="1">
    <location>
        <begin position="42"/>
        <end position="53"/>
    </location>
</feature>
<feature type="compositionally biased region" description="Polar residues" evidence="1">
    <location>
        <begin position="1"/>
        <end position="12"/>
    </location>
</feature>
<dbReference type="AlphaFoldDB" id="A0A9P6LZ58"/>
<accession>A0A9P6LZ58</accession>
<evidence type="ECO:0000256" key="1">
    <source>
        <dbReference type="SAM" id="MobiDB-lite"/>
    </source>
</evidence>
<name>A0A9P6LZ58_9FUNG</name>
<protein>
    <submittedName>
        <fullName evidence="2">Uncharacterized protein</fullName>
    </submittedName>
</protein>
<keyword evidence="3" id="KW-1185">Reference proteome</keyword>
<proteinExistence type="predicted"/>
<comment type="caution">
    <text evidence="2">The sequence shown here is derived from an EMBL/GenBank/DDBJ whole genome shotgun (WGS) entry which is preliminary data.</text>
</comment>
<gene>
    <name evidence="2" type="ORF">BGZ65_004853</name>
</gene>
<feature type="compositionally biased region" description="Basic and acidic residues" evidence="1">
    <location>
        <begin position="129"/>
        <end position="143"/>
    </location>
</feature>
<dbReference type="Proteomes" id="UP000749646">
    <property type="component" value="Unassembled WGS sequence"/>
</dbReference>
<feature type="region of interest" description="Disordered" evidence="1">
    <location>
        <begin position="1"/>
        <end position="150"/>
    </location>
</feature>
<reference evidence="2" key="1">
    <citation type="journal article" date="2020" name="Fungal Divers.">
        <title>Resolving the Mortierellaceae phylogeny through synthesis of multi-gene phylogenetics and phylogenomics.</title>
        <authorList>
            <person name="Vandepol N."/>
            <person name="Liber J."/>
            <person name="Desiro A."/>
            <person name="Na H."/>
            <person name="Kennedy M."/>
            <person name="Barry K."/>
            <person name="Grigoriev I.V."/>
            <person name="Miller A.N."/>
            <person name="O'Donnell K."/>
            <person name="Stajich J.E."/>
            <person name="Bonito G."/>
        </authorList>
    </citation>
    <scope>NUCLEOTIDE SEQUENCE</scope>
    <source>
        <strain evidence="2">MES-2147</strain>
    </source>
</reference>
<sequence length="150" mass="16460">MFGQNDSSNNSGRGPIALSDDDLVGATGIDWEDLEAQLHDNDGEDDTHDEELQDMASRPLKPMKRSERHLNNNGENDDDYSEFQELSSIPATGRYRDAGGADDDVDNNTVARSKMGRGETALSEPEGDATQRRAKDSPFKLDDADSDLEV</sequence>
<evidence type="ECO:0000313" key="3">
    <source>
        <dbReference type="Proteomes" id="UP000749646"/>
    </source>
</evidence>